<dbReference type="InterPro" id="IPR051706">
    <property type="entry name" value="Glycosyltransferase_domain"/>
</dbReference>
<keyword evidence="3" id="KW-1185">Reference proteome</keyword>
<dbReference type="SUPFAM" id="SSF53448">
    <property type="entry name" value="Nucleotide-diphospho-sugar transferases"/>
    <property type="match status" value="1"/>
</dbReference>
<sequence length="208" mass="24330">MIPKIIHYCWFGGNPLGQKEEKIIATWEKYCPDYKVMVWNEDNFNVDQMGDYVKEAYQAKKWAFVSDVARLYALTQYGGIYMDTDMEVIKPLDPLLKLDAFMGFEVETTISTAIIAAKENHPTFKQLYDDYNDRHFINDDGSYDETTNVIRITEIFQENGLLLNNEKQTVMDVTIFPRIYFSPKSYWTQEINAGEETYGIHQYSGSWL</sequence>
<dbReference type="Pfam" id="PF04488">
    <property type="entry name" value="Gly_transf_sug"/>
    <property type="match status" value="1"/>
</dbReference>
<accession>A0A6G7KCC1</accession>
<protein>
    <submittedName>
        <fullName evidence="2">Glycosyl transferase</fullName>
    </submittedName>
</protein>
<gene>
    <name evidence="2" type="ORF">G7057_10820</name>
</gene>
<dbReference type="GO" id="GO:0016020">
    <property type="term" value="C:membrane"/>
    <property type="evidence" value="ECO:0007669"/>
    <property type="project" value="GOC"/>
</dbReference>
<dbReference type="RefSeq" id="WP_166163688.1">
    <property type="nucleotide sequence ID" value="NZ_CP049740.1"/>
</dbReference>
<name>A0A6G7KCC1_9LACT</name>
<reference evidence="2 3" key="1">
    <citation type="journal article" date="2017" name="Int. J. Syst. Evol. Microbiol.">
        <title>Jeotgalibaca porci sp. nov. and Jeotgalibaca arthritidis sp. nov., isolated from pigs, and emended description of the genus Jeotgalibaca.</title>
        <authorList>
            <person name="Zamora L."/>
            <person name="Perez-Sancho M."/>
            <person name="Dominguez L."/>
            <person name="Fernandez-Garayzabal J.F."/>
            <person name="Vela A.I."/>
        </authorList>
    </citation>
    <scope>NUCLEOTIDE SEQUENCE [LARGE SCALE GENOMIC DNA]</scope>
    <source>
        <strain evidence="2 3">CECT 9157</strain>
    </source>
</reference>
<evidence type="ECO:0000313" key="2">
    <source>
        <dbReference type="EMBL" id="QII82887.1"/>
    </source>
</evidence>
<dbReference type="PANTHER" id="PTHR32385:SF15">
    <property type="entry name" value="INOSITOL PHOSPHOCERAMIDE MANNOSYLTRANSFERASE 1"/>
    <property type="match status" value="1"/>
</dbReference>
<organism evidence="2 3">
    <name type="scientific">Jeotgalibaca arthritidis</name>
    <dbReference type="NCBI Taxonomy" id="1868794"/>
    <lineage>
        <taxon>Bacteria</taxon>
        <taxon>Bacillati</taxon>
        <taxon>Bacillota</taxon>
        <taxon>Bacilli</taxon>
        <taxon>Lactobacillales</taxon>
        <taxon>Carnobacteriaceae</taxon>
        <taxon>Jeotgalibaca</taxon>
    </lineage>
</organism>
<evidence type="ECO:0000256" key="1">
    <source>
        <dbReference type="ARBA" id="ARBA00022679"/>
    </source>
</evidence>
<dbReference type="Gene3D" id="3.90.550.20">
    <property type="match status" value="1"/>
</dbReference>
<proteinExistence type="predicted"/>
<dbReference type="InterPro" id="IPR007577">
    <property type="entry name" value="GlycoTrfase_DXD_sugar-bd_CS"/>
</dbReference>
<dbReference type="AlphaFoldDB" id="A0A6G7KCC1"/>
<dbReference type="PANTHER" id="PTHR32385">
    <property type="entry name" value="MANNOSYL PHOSPHORYLINOSITOL CERAMIDE SYNTHASE"/>
    <property type="match status" value="1"/>
</dbReference>
<evidence type="ECO:0000313" key="3">
    <source>
        <dbReference type="Proteomes" id="UP000501451"/>
    </source>
</evidence>
<dbReference type="GO" id="GO:0051999">
    <property type="term" value="P:mannosyl-inositol phosphorylceramide biosynthetic process"/>
    <property type="evidence" value="ECO:0007669"/>
    <property type="project" value="TreeGrafter"/>
</dbReference>
<dbReference type="GO" id="GO:0000030">
    <property type="term" value="F:mannosyltransferase activity"/>
    <property type="evidence" value="ECO:0007669"/>
    <property type="project" value="TreeGrafter"/>
</dbReference>
<dbReference type="InterPro" id="IPR029044">
    <property type="entry name" value="Nucleotide-diphossugar_trans"/>
</dbReference>
<dbReference type="Proteomes" id="UP000501451">
    <property type="component" value="Chromosome"/>
</dbReference>
<keyword evidence="1 2" id="KW-0808">Transferase</keyword>
<dbReference type="KEGG" id="jar:G7057_10820"/>
<dbReference type="EMBL" id="CP049740">
    <property type="protein sequence ID" value="QII82887.1"/>
    <property type="molecule type" value="Genomic_DNA"/>
</dbReference>